<dbReference type="AlphaFoldDB" id="A0AAW9PT43"/>
<organism evidence="1 2">
    <name type="scientific">Tumidithrix elongata BACA0141</name>
    <dbReference type="NCBI Taxonomy" id="2716417"/>
    <lineage>
        <taxon>Bacteria</taxon>
        <taxon>Bacillati</taxon>
        <taxon>Cyanobacteriota</taxon>
        <taxon>Cyanophyceae</taxon>
        <taxon>Pseudanabaenales</taxon>
        <taxon>Pseudanabaenaceae</taxon>
        <taxon>Tumidithrix</taxon>
        <taxon>Tumidithrix elongata</taxon>
    </lineage>
</organism>
<protein>
    <submittedName>
        <fullName evidence="1">Uncharacterized protein</fullName>
    </submittedName>
</protein>
<proteinExistence type="predicted"/>
<gene>
    <name evidence="1" type="ORF">V2H45_01605</name>
</gene>
<dbReference type="EMBL" id="JAZBJZ010000003">
    <property type="protein sequence ID" value="MEE3715436.1"/>
    <property type="molecule type" value="Genomic_DNA"/>
</dbReference>
<evidence type="ECO:0000313" key="2">
    <source>
        <dbReference type="Proteomes" id="UP001333818"/>
    </source>
</evidence>
<sequence length="115" mass="12796">MARYTQHFLIEILPATLQAAVLAALEECNLSITYSTGDYVMAQENSGQVAYSKLVTVEVLIHQSEIKGEQVKLTCVTKNEELPLQVDNHCHRMAESVSQAFARAQSWKFLEAIPG</sequence>
<keyword evidence="2" id="KW-1185">Reference proteome</keyword>
<dbReference type="Proteomes" id="UP001333818">
    <property type="component" value="Unassembled WGS sequence"/>
</dbReference>
<name>A0AAW9PT43_9CYAN</name>
<evidence type="ECO:0000313" key="1">
    <source>
        <dbReference type="EMBL" id="MEE3715436.1"/>
    </source>
</evidence>
<comment type="caution">
    <text evidence="1">The sequence shown here is derived from an EMBL/GenBank/DDBJ whole genome shotgun (WGS) entry which is preliminary data.</text>
</comment>
<accession>A0AAW9PT43</accession>
<reference evidence="1" key="1">
    <citation type="submission" date="2024-01" db="EMBL/GenBank/DDBJ databases">
        <title>Bank of Algae and Cyanobacteria of the Azores (BACA) strain genomes.</title>
        <authorList>
            <person name="Luz R."/>
            <person name="Cordeiro R."/>
            <person name="Fonseca A."/>
            <person name="Goncalves V."/>
        </authorList>
    </citation>
    <scope>NUCLEOTIDE SEQUENCE</scope>
    <source>
        <strain evidence="1">BACA0141</strain>
    </source>
</reference>
<dbReference type="RefSeq" id="WP_330481858.1">
    <property type="nucleotide sequence ID" value="NZ_JAZBJZ010000003.1"/>
</dbReference>